<protein>
    <submittedName>
        <fullName evidence="3">Uncharacterized protein</fullName>
    </submittedName>
</protein>
<dbReference type="Proteomes" id="UP000887565">
    <property type="component" value="Unplaced"/>
</dbReference>
<evidence type="ECO:0000313" key="3">
    <source>
        <dbReference type="WBParaSite" id="nRc.2.0.1.t23329-RA"/>
    </source>
</evidence>
<name>A0A915JA20_ROMCU</name>
<dbReference type="AlphaFoldDB" id="A0A915JA20"/>
<evidence type="ECO:0000313" key="2">
    <source>
        <dbReference type="Proteomes" id="UP000887565"/>
    </source>
</evidence>
<feature type="region of interest" description="Disordered" evidence="1">
    <location>
        <begin position="21"/>
        <end position="48"/>
    </location>
</feature>
<accession>A0A915JA20</accession>
<organism evidence="2 3">
    <name type="scientific">Romanomermis culicivorax</name>
    <name type="common">Nematode worm</name>
    <dbReference type="NCBI Taxonomy" id="13658"/>
    <lineage>
        <taxon>Eukaryota</taxon>
        <taxon>Metazoa</taxon>
        <taxon>Ecdysozoa</taxon>
        <taxon>Nematoda</taxon>
        <taxon>Enoplea</taxon>
        <taxon>Dorylaimia</taxon>
        <taxon>Mermithida</taxon>
        <taxon>Mermithoidea</taxon>
        <taxon>Mermithidae</taxon>
        <taxon>Romanomermis</taxon>
    </lineage>
</organism>
<sequence>MAIKIIEKTSDVLNFELNRAQRPPFDQSLKLPDLSRPPHVDASRKGSLNDIHVQHYQYQQALMHQEEKPHRHPQHYQYQQVLMHQEEKPHRHPGILLRMEDAPQKQMDTTLR</sequence>
<keyword evidence="2" id="KW-1185">Reference proteome</keyword>
<proteinExistence type="predicted"/>
<dbReference type="WBParaSite" id="nRc.2.0.1.t23329-RA">
    <property type="protein sequence ID" value="nRc.2.0.1.t23329-RA"/>
    <property type="gene ID" value="nRc.2.0.1.g23329"/>
</dbReference>
<reference evidence="3" key="1">
    <citation type="submission" date="2022-11" db="UniProtKB">
        <authorList>
            <consortium name="WormBaseParasite"/>
        </authorList>
    </citation>
    <scope>IDENTIFICATION</scope>
</reference>
<evidence type="ECO:0000256" key="1">
    <source>
        <dbReference type="SAM" id="MobiDB-lite"/>
    </source>
</evidence>